<dbReference type="Proteomes" id="UP000825935">
    <property type="component" value="Chromosome 15"/>
</dbReference>
<keyword evidence="6" id="KW-0333">Golgi apparatus</keyword>
<dbReference type="SMART" id="SM00397">
    <property type="entry name" value="t_SNARE"/>
    <property type="match status" value="1"/>
</dbReference>
<dbReference type="GO" id="GO:0000139">
    <property type="term" value="C:Golgi membrane"/>
    <property type="evidence" value="ECO:0007669"/>
    <property type="project" value="UniProtKB-SubCell"/>
</dbReference>
<evidence type="ECO:0000256" key="3">
    <source>
        <dbReference type="ARBA" id="ARBA00022692"/>
    </source>
</evidence>
<evidence type="ECO:0000256" key="9">
    <source>
        <dbReference type="SAM" id="Phobius"/>
    </source>
</evidence>
<keyword evidence="7 9" id="KW-0472">Membrane</keyword>
<evidence type="ECO:0000256" key="2">
    <source>
        <dbReference type="ARBA" id="ARBA00022448"/>
    </source>
</evidence>
<dbReference type="CDD" id="cd15853">
    <property type="entry name" value="SNARE_Bet1"/>
    <property type="match status" value="1"/>
</dbReference>
<evidence type="ECO:0000256" key="8">
    <source>
        <dbReference type="ARBA" id="ARBA00046280"/>
    </source>
</evidence>
<dbReference type="OrthoDB" id="261831at2759"/>
<keyword evidence="12" id="KW-1185">Reference proteome</keyword>
<evidence type="ECO:0000256" key="1">
    <source>
        <dbReference type="ARBA" id="ARBA00004394"/>
    </source>
</evidence>
<keyword evidence="4" id="KW-0653">Protein transport</keyword>
<dbReference type="OMA" id="HDEVENH"/>
<evidence type="ECO:0000256" key="6">
    <source>
        <dbReference type="ARBA" id="ARBA00023034"/>
    </source>
</evidence>
<dbReference type="InterPro" id="IPR039899">
    <property type="entry name" value="BET1_SNARE"/>
</dbReference>
<dbReference type="InterPro" id="IPR000727">
    <property type="entry name" value="T_SNARE_dom"/>
</dbReference>
<dbReference type="Gene3D" id="1.20.5.110">
    <property type="match status" value="1"/>
</dbReference>
<feature type="domain" description="T-SNARE coiled-coil homology" evidence="10">
    <location>
        <begin position="33"/>
        <end position="95"/>
    </location>
</feature>
<organism evidence="11 12">
    <name type="scientific">Ceratopteris richardii</name>
    <name type="common">Triangle waterfern</name>
    <dbReference type="NCBI Taxonomy" id="49495"/>
    <lineage>
        <taxon>Eukaryota</taxon>
        <taxon>Viridiplantae</taxon>
        <taxon>Streptophyta</taxon>
        <taxon>Embryophyta</taxon>
        <taxon>Tracheophyta</taxon>
        <taxon>Polypodiopsida</taxon>
        <taxon>Polypodiidae</taxon>
        <taxon>Polypodiales</taxon>
        <taxon>Pteridineae</taxon>
        <taxon>Pteridaceae</taxon>
        <taxon>Parkerioideae</taxon>
        <taxon>Ceratopteris</taxon>
    </lineage>
</organism>
<protein>
    <recommendedName>
        <fullName evidence="10">t-SNARE coiled-coil homology domain-containing protein</fullName>
    </recommendedName>
</protein>
<evidence type="ECO:0000256" key="4">
    <source>
        <dbReference type="ARBA" id="ARBA00022927"/>
    </source>
</evidence>
<dbReference type="PANTHER" id="PTHR12791">
    <property type="entry name" value="GOLGI SNARE BET1-RELATED"/>
    <property type="match status" value="1"/>
</dbReference>
<comment type="subcellular location">
    <subcellularLocation>
        <location evidence="8">Endomembrane system</location>
        <topology evidence="8">Single-pass type IV membrane protein</topology>
    </subcellularLocation>
    <subcellularLocation>
        <location evidence="1">Golgi apparatus membrane</location>
    </subcellularLocation>
</comment>
<sequence>MNSRRDHRGVRSSLFDGLEEGIKRASASYTTHEISEHENDRELDGLQDRVSLLKRLTSDIHAEVDSQNRILDHMGNQMDISKGMLFGTVGRFKKVFEAKSSRSYLALIGSFIMVFLLVYFLVNII</sequence>
<evidence type="ECO:0000256" key="7">
    <source>
        <dbReference type="ARBA" id="ARBA00023136"/>
    </source>
</evidence>
<dbReference type="GO" id="GO:0015031">
    <property type="term" value="P:protein transport"/>
    <property type="evidence" value="ECO:0007669"/>
    <property type="project" value="UniProtKB-KW"/>
</dbReference>
<proteinExistence type="predicted"/>
<gene>
    <name evidence="11" type="ORF">KP509_15G058500</name>
</gene>
<dbReference type="EMBL" id="CM035420">
    <property type="protein sequence ID" value="KAH7405151.1"/>
    <property type="molecule type" value="Genomic_DNA"/>
</dbReference>
<dbReference type="PROSITE" id="PS50192">
    <property type="entry name" value="T_SNARE"/>
    <property type="match status" value="1"/>
</dbReference>
<keyword evidence="3 9" id="KW-0812">Transmembrane</keyword>
<evidence type="ECO:0000313" key="12">
    <source>
        <dbReference type="Proteomes" id="UP000825935"/>
    </source>
</evidence>
<dbReference type="AlphaFoldDB" id="A0A8T2T3T9"/>
<evidence type="ECO:0000313" key="11">
    <source>
        <dbReference type="EMBL" id="KAH7405151.1"/>
    </source>
</evidence>
<accession>A0A8T2T3T9</accession>
<evidence type="ECO:0000256" key="5">
    <source>
        <dbReference type="ARBA" id="ARBA00022989"/>
    </source>
</evidence>
<feature type="transmembrane region" description="Helical" evidence="9">
    <location>
        <begin position="103"/>
        <end position="122"/>
    </location>
</feature>
<keyword evidence="2" id="KW-0813">Transport</keyword>
<comment type="caution">
    <text evidence="11">The sequence shown here is derived from an EMBL/GenBank/DDBJ whole genome shotgun (WGS) entry which is preliminary data.</text>
</comment>
<dbReference type="SUPFAM" id="SSF58038">
    <property type="entry name" value="SNARE fusion complex"/>
    <property type="match status" value="1"/>
</dbReference>
<evidence type="ECO:0000259" key="10">
    <source>
        <dbReference type="PROSITE" id="PS50192"/>
    </source>
</evidence>
<keyword evidence="5 9" id="KW-1133">Transmembrane helix</keyword>
<name>A0A8T2T3T9_CERRI</name>
<reference evidence="11" key="1">
    <citation type="submission" date="2021-08" db="EMBL/GenBank/DDBJ databases">
        <title>WGS assembly of Ceratopteris richardii.</title>
        <authorList>
            <person name="Marchant D.B."/>
            <person name="Chen G."/>
            <person name="Jenkins J."/>
            <person name="Shu S."/>
            <person name="Leebens-Mack J."/>
            <person name="Grimwood J."/>
            <person name="Schmutz J."/>
            <person name="Soltis P."/>
            <person name="Soltis D."/>
            <person name="Chen Z.-H."/>
        </authorList>
    </citation>
    <scope>NUCLEOTIDE SEQUENCE</scope>
    <source>
        <strain evidence="11">Whitten #5841</strain>
        <tissue evidence="11">Leaf</tissue>
    </source>
</reference>